<sequence length="156" mass="18185">MPIPSPAHIFSGSSVFNLSERNRISAIAQEMNRSSNLRSNNSTFSLSLQKSTSISVYYNNKQPSTSMSPKKSVEYQKEEELKNKFFNAPKIINISTNKAMFRPFQYDNFDENYQRINETYFSQGINLEENNVLEPYIQVFELEFFCMIIFSIFHAE</sequence>
<protein>
    <submittedName>
        <fullName evidence="1">Uncharacterized protein</fullName>
    </submittedName>
</protein>
<evidence type="ECO:0000313" key="2">
    <source>
        <dbReference type="Proteomes" id="UP000024404"/>
    </source>
</evidence>
<dbReference type="OMA" id="QFINSEP"/>
<keyword evidence="2" id="KW-1185">Reference proteome</keyword>
<evidence type="ECO:0000313" key="1">
    <source>
        <dbReference type="EnsemblMetazoa" id="OVOC11739.1"/>
    </source>
</evidence>
<proteinExistence type="predicted"/>
<dbReference type="AlphaFoldDB" id="A0A8R1TL45"/>
<reference evidence="1" key="2">
    <citation type="submission" date="2022-06" db="UniProtKB">
        <authorList>
            <consortium name="EnsemblMetazoa"/>
        </authorList>
    </citation>
    <scope>IDENTIFICATION</scope>
</reference>
<dbReference type="EnsemblMetazoa" id="OVOC11739.1">
    <property type="protein sequence ID" value="OVOC11739.1"/>
    <property type="gene ID" value="WBGene00248548"/>
</dbReference>
<name>A0A8R1TL45_ONCVO</name>
<dbReference type="EMBL" id="CMVM020000007">
    <property type="status" value="NOT_ANNOTATED_CDS"/>
    <property type="molecule type" value="Genomic_DNA"/>
</dbReference>
<organism evidence="1 2">
    <name type="scientific">Onchocerca volvulus</name>
    <dbReference type="NCBI Taxonomy" id="6282"/>
    <lineage>
        <taxon>Eukaryota</taxon>
        <taxon>Metazoa</taxon>
        <taxon>Ecdysozoa</taxon>
        <taxon>Nematoda</taxon>
        <taxon>Chromadorea</taxon>
        <taxon>Rhabditida</taxon>
        <taxon>Spirurina</taxon>
        <taxon>Spiruromorpha</taxon>
        <taxon>Filarioidea</taxon>
        <taxon>Onchocercidae</taxon>
        <taxon>Onchocerca</taxon>
    </lineage>
</organism>
<accession>A0A8R1TL45</accession>
<dbReference type="Proteomes" id="UP000024404">
    <property type="component" value="Unassembled WGS sequence"/>
</dbReference>
<reference evidence="2" key="1">
    <citation type="submission" date="2013-10" db="EMBL/GenBank/DDBJ databases">
        <title>Genome sequencing of Onchocerca volvulus.</title>
        <authorList>
            <person name="Cotton J."/>
            <person name="Tsai J."/>
            <person name="Stanley E."/>
            <person name="Tracey A."/>
            <person name="Holroyd N."/>
            <person name="Lustigman S."/>
            <person name="Berriman M."/>
        </authorList>
    </citation>
    <scope>NUCLEOTIDE SEQUENCE</scope>
</reference>